<evidence type="ECO:0000313" key="7">
    <source>
        <dbReference type="EMBL" id="GAE28913.1"/>
    </source>
</evidence>
<dbReference type="SUPFAM" id="SSF55469">
    <property type="entry name" value="FMN-dependent nitroreductase-like"/>
    <property type="match status" value="1"/>
</dbReference>
<dbReference type="Proteomes" id="UP000018895">
    <property type="component" value="Unassembled WGS sequence"/>
</dbReference>
<feature type="domain" description="Nitroreductase" evidence="6">
    <location>
        <begin position="9"/>
        <end position="164"/>
    </location>
</feature>
<comment type="caution">
    <text evidence="7">The sequence shown here is derived from an EMBL/GenBank/DDBJ whole genome shotgun (WGS) entry which is preliminary data.</text>
</comment>
<dbReference type="PIRSF" id="PIRSF005426">
    <property type="entry name" value="Frp"/>
    <property type="match status" value="1"/>
</dbReference>
<dbReference type="InterPro" id="IPR016446">
    <property type="entry name" value="Flavin_OxRdtase_Frp"/>
</dbReference>
<reference evidence="7" key="1">
    <citation type="journal article" date="2014" name="Genome Announc.">
        <title>Draft Genome Sequences of Three Alkaliphilic Bacillus Strains, Bacillus wakoensis JCM 9140T, Bacillus akibai JCM 9157T, and Bacillus hemicellulosilyticus JCM 9152T.</title>
        <authorList>
            <person name="Yuki M."/>
            <person name="Oshima K."/>
            <person name="Suda W."/>
            <person name="Oshida Y."/>
            <person name="Kitamura K."/>
            <person name="Iida T."/>
            <person name="Hattori M."/>
            <person name="Ohkuma M."/>
        </authorList>
    </citation>
    <scope>NUCLEOTIDE SEQUENCE [LARGE SCALE GENOMIC DNA]</scope>
    <source>
        <strain evidence="7">JCM 9152</strain>
    </source>
</reference>
<name>W4QB86_9BACI</name>
<proteinExistence type="inferred from homology"/>
<sequence length="252" mass="28348">MNKVVQTLTNHRSFREYSNEMITEEELSAIITAAQSAPTWIHGQQVSVIVVTDIERKNKLAELCGNQDHIRQAPVFLIFCADFHRAKIASELEGVSFEAIEDIDSVIVGATDVGIALGNAIAAAESYHLGTVCIGGIRKNPLDVIEILQLPKYVIPISGLCIGYGQNDPGKNLRLPIEAFYHKETYHTDQTAMVEQYNKNYEEFTKERSNGQRQTSWTKRVAGFYQNHHYNGNFPNIAKMLNQQGFECKDIK</sequence>
<protein>
    <submittedName>
        <fullName evidence="7">Oxygen-insensitive NADPH nitroreductase</fullName>
    </submittedName>
</protein>
<keyword evidence="8" id="KW-1185">Reference proteome</keyword>
<dbReference type="PANTHER" id="PTHR43425">
    <property type="entry name" value="OXYGEN-INSENSITIVE NADPH NITROREDUCTASE"/>
    <property type="match status" value="1"/>
</dbReference>
<organism evidence="7 8">
    <name type="scientific">Halalkalibacter hemicellulosilyticusJCM 9152</name>
    <dbReference type="NCBI Taxonomy" id="1236971"/>
    <lineage>
        <taxon>Bacteria</taxon>
        <taxon>Bacillati</taxon>
        <taxon>Bacillota</taxon>
        <taxon>Bacilli</taxon>
        <taxon>Bacillales</taxon>
        <taxon>Bacillaceae</taxon>
        <taxon>Halalkalibacter</taxon>
    </lineage>
</organism>
<dbReference type="GO" id="GO:0016491">
    <property type="term" value="F:oxidoreductase activity"/>
    <property type="evidence" value="ECO:0007669"/>
    <property type="project" value="UniProtKB-UniRule"/>
</dbReference>
<gene>
    <name evidence="7" type="ORF">JCM9152_251</name>
</gene>
<evidence type="ECO:0000256" key="3">
    <source>
        <dbReference type="ARBA" id="ARBA00022643"/>
    </source>
</evidence>
<evidence type="ECO:0000259" key="6">
    <source>
        <dbReference type="Pfam" id="PF00881"/>
    </source>
</evidence>
<comment type="similarity">
    <text evidence="1 5">Belongs to the flavin oxidoreductase frp family.</text>
</comment>
<dbReference type="AlphaFoldDB" id="W4QB86"/>
<dbReference type="STRING" id="1236971.JCM9152_251"/>
<keyword evidence="3 5" id="KW-0288">FMN</keyword>
<dbReference type="RefSeq" id="WP_035339994.1">
    <property type="nucleotide sequence ID" value="NZ_BAUU01000002.1"/>
</dbReference>
<evidence type="ECO:0000256" key="2">
    <source>
        <dbReference type="ARBA" id="ARBA00022630"/>
    </source>
</evidence>
<dbReference type="OrthoDB" id="9775805at2"/>
<dbReference type="InterPro" id="IPR029479">
    <property type="entry name" value="Nitroreductase"/>
</dbReference>
<dbReference type="Gene3D" id="3.40.109.10">
    <property type="entry name" value="NADH Oxidase"/>
    <property type="match status" value="1"/>
</dbReference>
<keyword evidence="5" id="KW-0521">NADP</keyword>
<evidence type="ECO:0000313" key="8">
    <source>
        <dbReference type="Proteomes" id="UP000018895"/>
    </source>
</evidence>
<dbReference type="PANTHER" id="PTHR43425:SF2">
    <property type="entry name" value="OXYGEN-INSENSITIVE NADPH NITROREDUCTASE"/>
    <property type="match status" value="1"/>
</dbReference>
<dbReference type="InterPro" id="IPR000415">
    <property type="entry name" value="Nitroreductase-like"/>
</dbReference>
<evidence type="ECO:0000256" key="4">
    <source>
        <dbReference type="ARBA" id="ARBA00023002"/>
    </source>
</evidence>
<evidence type="ECO:0000256" key="1">
    <source>
        <dbReference type="ARBA" id="ARBA00008366"/>
    </source>
</evidence>
<dbReference type="Pfam" id="PF00881">
    <property type="entry name" value="Nitroreductase"/>
    <property type="match status" value="1"/>
</dbReference>
<keyword evidence="2 5" id="KW-0285">Flavoprotein</keyword>
<accession>W4QB86</accession>
<dbReference type="EMBL" id="BAUU01000002">
    <property type="protein sequence ID" value="GAE28913.1"/>
    <property type="molecule type" value="Genomic_DNA"/>
</dbReference>
<dbReference type="CDD" id="cd02146">
    <property type="entry name" value="NfsA-like"/>
    <property type="match status" value="1"/>
</dbReference>
<keyword evidence="4 5" id="KW-0560">Oxidoreductase</keyword>
<evidence type="ECO:0000256" key="5">
    <source>
        <dbReference type="PIRNR" id="PIRNR005426"/>
    </source>
</evidence>